<dbReference type="Gene3D" id="3.30.420.10">
    <property type="entry name" value="Ribonuclease H-like superfamily/Ribonuclease H"/>
    <property type="match status" value="1"/>
</dbReference>
<dbReference type="InterPro" id="IPR012337">
    <property type="entry name" value="RNaseH-like_sf"/>
</dbReference>
<dbReference type="SUPFAM" id="SSF53098">
    <property type="entry name" value="Ribonuclease H-like"/>
    <property type="match status" value="1"/>
</dbReference>
<protein>
    <recommendedName>
        <fullName evidence="1">Integrase catalytic domain-containing protein</fullName>
    </recommendedName>
</protein>
<accession>A0A1G2G2C8</accession>
<proteinExistence type="predicted"/>
<comment type="caution">
    <text evidence="2">The sequence shown here is derived from an EMBL/GenBank/DDBJ whole genome shotgun (WGS) entry which is preliminary data.</text>
</comment>
<dbReference type="Pfam" id="PF13683">
    <property type="entry name" value="rve_3"/>
    <property type="match status" value="1"/>
</dbReference>
<dbReference type="AlphaFoldDB" id="A0A1G2G2C8"/>
<dbReference type="GO" id="GO:0003676">
    <property type="term" value="F:nucleic acid binding"/>
    <property type="evidence" value="ECO:0007669"/>
    <property type="project" value="InterPro"/>
</dbReference>
<evidence type="ECO:0000259" key="1">
    <source>
        <dbReference type="PROSITE" id="PS50994"/>
    </source>
</evidence>
<dbReference type="GO" id="GO:0015074">
    <property type="term" value="P:DNA integration"/>
    <property type="evidence" value="ECO:0007669"/>
    <property type="project" value="InterPro"/>
</dbReference>
<dbReference type="STRING" id="1802114.A2719_05145"/>
<gene>
    <name evidence="2" type="ORF">A2719_05145</name>
</gene>
<reference evidence="2 3" key="1">
    <citation type="journal article" date="2016" name="Nat. Commun.">
        <title>Thousands of microbial genomes shed light on interconnected biogeochemical processes in an aquifer system.</title>
        <authorList>
            <person name="Anantharaman K."/>
            <person name="Brown C.T."/>
            <person name="Hug L.A."/>
            <person name="Sharon I."/>
            <person name="Castelle C.J."/>
            <person name="Probst A.J."/>
            <person name="Thomas B.C."/>
            <person name="Singh A."/>
            <person name="Wilkins M.J."/>
            <person name="Karaoz U."/>
            <person name="Brodie E.L."/>
            <person name="Williams K.H."/>
            <person name="Hubbard S.S."/>
            <person name="Banfield J.F."/>
        </authorList>
    </citation>
    <scope>NUCLEOTIDE SEQUENCE [LARGE SCALE GENOMIC DNA]</scope>
</reference>
<organism evidence="2 3">
    <name type="scientific">Candidatus Ryanbacteria bacterium RIFCSPHIGHO2_01_FULL_45_22</name>
    <dbReference type="NCBI Taxonomy" id="1802114"/>
    <lineage>
        <taxon>Bacteria</taxon>
        <taxon>Candidatus Ryaniibacteriota</taxon>
    </lineage>
</organism>
<dbReference type="InterPro" id="IPR036397">
    <property type="entry name" value="RNaseH_sf"/>
</dbReference>
<feature type="domain" description="Integrase catalytic" evidence="1">
    <location>
        <begin position="185"/>
        <end position="345"/>
    </location>
</feature>
<dbReference type="EMBL" id="MHNK01000002">
    <property type="protein sequence ID" value="OGZ44485.1"/>
    <property type="molecule type" value="Genomic_DNA"/>
</dbReference>
<evidence type="ECO:0000313" key="2">
    <source>
        <dbReference type="EMBL" id="OGZ44485.1"/>
    </source>
</evidence>
<dbReference type="InterPro" id="IPR001584">
    <property type="entry name" value="Integrase_cat-core"/>
</dbReference>
<evidence type="ECO:0000313" key="3">
    <source>
        <dbReference type="Proteomes" id="UP000177480"/>
    </source>
</evidence>
<dbReference type="Proteomes" id="UP000177480">
    <property type="component" value="Unassembled WGS sequence"/>
</dbReference>
<name>A0A1G2G2C8_9BACT</name>
<sequence>MITSLYLIKHMVYENYTRSIAYLRSPFDKHANWKKQAELLGLSKEAKQRLEWLIYYETKANKNASQTCRHFSMAPKVFYTWKNRFDGKNLRLLESKSKAPIKKRRRAITPEEESRIVALRKQHIRWGKMKMARLYKNIYGSSISSWKVQYTIQKYHLYYHPKKNTILQAKRKRNQSKKRITELTKKPFPGYLIALDTLVIHWNGTKRYILTAIDTVSKIAFARMYTTKSSRNAADFLGRMVYLLDDSVLNTLNDNGSEFHKEFISACEKLRLTQYWSRVHTPTDNPMDERFNRTLKEEFIQLGNYTDDVLLFNQRLTEWLVEYTFVRPHQALGYETPWEFYQKTAHVLPMYSSRTKPCFF</sequence>
<dbReference type="PROSITE" id="PS50994">
    <property type="entry name" value="INTEGRASE"/>
    <property type="match status" value="1"/>
</dbReference>